<accession>A0ABS8K6K6</accession>
<organism evidence="3 4">
    <name type="scientific">Paraburkholderia translucens</name>
    <dbReference type="NCBI Taxonomy" id="2886945"/>
    <lineage>
        <taxon>Bacteria</taxon>
        <taxon>Pseudomonadati</taxon>
        <taxon>Pseudomonadota</taxon>
        <taxon>Betaproteobacteria</taxon>
        <taxon>Burkholderiales</taxon>
        <taxon>Burkholderiaceae</taxon>
        <taxon>Paraburkholderia</taxon>
    </lineage>
</organism>
<feature type="transmembrane region" description="Helical" evidence="2">
    <location>
        <begin position="40"/>
        <end position="63"/>
    </location>
</feature>
<feature type="region of interest" description="Disordered" evidence="1">
    <location>
        <begin position="168"/>
        <end position="247"/>
    </location>
</feature>
<feature type="region of interest" description="Disordered" evidence="1">
    <location>
        <begin position="100"/>
        <end position="131"/>
    </location>
</feature>
<keyword evidence="4" id="KW-1185">Reference proteome</keyword>
<comment type="caution">
    <text evidence="3">The sequence shown here is derived from an EMBL/GenBank/DDBJ whole genome shotgun (WGS) entry which is preliminary data.</text>
</comment>
<feature type="compositionally biased region" description="Basic and acidic residues" evidence="1">
    <location>
        <begin position="16"/>
        <end position="27"/>
    </location>
</feature>
<reference evidence="3 4" key="1">
    <citation type="submission" date="2021-11" db="EMBL/GenBank/DDBJ databases">
        <authorList>
            <person name="Oh E.-T."/>
            <person name="Kim S.-B."/>
        </authorList>
    </citation>
    <scope>NUCLEOTIDE SEQUENCE [LARGE SCALE GENOMIC DNA]</scope>
    <source>
        <strain evidence="3 4">MMS20-SJTN17</strain>
    </source>
</reference>
<feature type="region of interest" description="Disordered" evidence="1">
    <location>
        <begin position="1"/>
        <end position="31"/>
    </location>
</feature>
<sequence length="276" mass="28758">MATDLDDTDLRQSAADGRHSGFDRDGPVESGASPPRFGRLALCLAAAGALTFGVVGTVAYGVWFNEDQQTYTEAIAGAREALGSPASRGAPTVAVAHAPDQSVAQPVSQAVSQSASQPAAQSVAQSPAPFATQPTAPEVALEATSAFRGFNANNATVWFGPVLPRSPDPSLSPTLADTSADTPPDASIVPPADTPAAPIAPAPRPRSTKHGANTAASNARPAAAHGAKDTRLAQQERRASPKHKDNLFARIGQFFRRVSYRQHENGRQQQDPYSHP</sequence>
<proteinExistence type="predicted"/>
<evidence type="ECO:0000256" key="2">
    <source>
        <dbReference type="SAM" id="Phobius"/>
    </source>
</evidence>
<evidence type="ECO:0000313" key="3">
    <source>
        <dbReference type="EMBL" id="MCC8400365.1"/>
    </source>
</evidence>
<keyword evidence="2" id="KW-1133">Transmembrane helix</keyword>
<evidence type="ECO:0000313" key="4">
    <source>
        <dbReference type="Proteomes" id="UP001430614"/>
    </source>
</evidence>
<feature type="compositionally biased region" description="Low complexity" evidence="1">
    <location>
        <begin position="212"/>
        <end position="225"/>
    </location>
</feature>
<name>A0ABS8K6K6_9BURK</name>
<gene>
    <name evidence="3" type="ORF">LJ655_00410</name>
</gene>
<feature type="compositionally biased region" description="Polar residues" evidence="1">
    <location>
        <begin position="169"/>
        <end position="181"/>
    </location>
</feature>
<protein>
    <submittedName>
        <fullName evidence="3">Uncharacterized protein</fullName>
    </submittedName>
</protein>
<keyword evidence="2" id="KW-0812">Transmembrane</keyword>
<keyword evidence="2" id="KW-0472">Membrane</keyword>
<dbReference type="Proteomes" id="UP001430614">
    <property type="component" value="Unassembled WGS sequence"/>
</dbReference>
<feature type="compositionally biased region" description="Basic and acidic residues" evidence="1">
    <location>
        <begin position="226"/>
        <end position="247"/>
    </location>
</feature>
<dbReference type="RefSeq" id="WP_230559289.1">
    <property type="nucleotide sequence ID" value="NZ_JAJITC010000001.1"/>
</dbReference>
<feature type="compositionally biased region" description="Low complexity" evidence="1">
    <location>
        <begin position="101"/>
        <end position="129"/>
    </location>
</feature>
<dbReference type="EMBL" id="JAJITC010000001">
    <property type="protein sequence ID" value="MCC8400365.1"/>
    <property type="molecule type" value="Genomic_DNA"/>
</dbReference>
<evidence type="ECO:0000256" key="1">
    <source>
        <dbReference type="SAM" id="MobiDB-lite"/>
    </source>
</evidence>